<sequence>MGKHFPEKYDVVVTEDVQVKELVGKSSRRM</sequence>
<dbReference type="Proteomes" id="UP000003980">
    <property type="component" value="Unassembled WGS sequence"/>
</dbReference>
<dbReference type="HOGENOM" id="CLU_3407248_0_0_2"/>
<protein>
    <submittedName>
        <fullName evidence="1">Uncharacterized protein</fullName>
    </submittedName>
</protein>
<evidence type="ECO:0000313" key="2">
    <source>
        <dbReference type="Proteomes" id="UP000003980"/>
    </source>
</evidence>
<feature type="non-terminal residue" evidence="1">
    <location>
        <position position="30"/>
    </location>
</feature>
<reference evidence="1 2" key="1">
    <citation type="submission" date="2012-01" db="EMBL/GenBank/DDBJ databases">
        <title>Improved High-Quality Draft sequence of Metallosphaera yellowstonensis MK1.</title>
        <authorList>
            <consortium name="US DOE Joint Genome Institute"/>
            <person name="Lucas S."/>
            <person name="Han J."/>
            <person name="Cheng J.-F."/>
            <person name="Goodwin L."/>
            <person name="Pitluck S."/>
            <person name="Peters L."/>
            <person name="Teshima H."/>
            <person name="Detter J.C."/>
            <person name="Han C."/>
            <person name="Tapia R."/>
            <person name="Land M."/>
            <person name="Hauser L."/>
            <person name="Kyrpides N."/>
            <person name="Kozubal M."/>
            <person name="Macur R.E."/>
            <person name="Jay Z."/>
            <person name="Inskeep W."/>
            <person name="Woyke T."/>
        </authorList>
    </citation>
    <scope>NUCLEOTIDE SEQUENCE [LARGE SCALE GENOMIC DNA]</scope>
    <source>
        <strain evidence="1 2">MK1</strain>
    </source>
</reference>
<accession>H2C5Q4</accession>
<proteinExistence type="predicted"/>
<gene>
    <name evidence="1" type="ORF">MetMK1DRAFT_00018770</name>
</gene>
<organism evidence="1 2">
    <name type="scientific">Metallosphaera yellowstonensis MK1</name>
    <dbReference type="NCBI Taxonomy" id="671065"/>
    <lineage>
        <taxon>Archaea</taxon>
        <taxon>Thermoproteota</taxon>
        <taxon>Thermoprotei</taxon>
        <taxon>Sulfolobales</taxon>
        <taxon>Sulfolobaceae</taxon>
        <taxon>Metallosphaera</taxon>
    </lineage>
</organism>
<dbReference type="AlphaFoldDB" id="H2C5Q4"/>
<evidence type="ECO:0000313" key="1">
    <source>
        <dbReference type="EMBL" id="EHP69131.1"/>
    </source>
</evidence>
<name>H2C5Q4_9CREN</name>
<keyword evidence="2" id="KW-1185">Reference proteome</keyword>
<dbReference type="EMBL" id="JH597768">
    <property type="protein sequence ID" value="EHP69131.1"/>
    <property type="molecule type" value="Genomic_DNA"/>
</dbReference>